<protein>
    <submittedName>
        <fullName evidence="1">Uncharacterized protein</fullName>
    </submittedName>
</protein>
<dbReference type="OrthoDB" id="1938625at2759"/>
<dbReference type="AlphaFoldDB" id="A0A9J5WM64"/>
<comment type="caution">
    <text evidence="1">The sequence shown here is derived from an EMBL/GenBank/DDBJ whole genome shotgun (WGS) entry which is preliminary data.</text>
</comment>
<reference evidence="1 2" key="1">
    <citation type="submission" date="2020-09" db="EMBL/GenBank/DDBJ databases">
        <title>De no assembly of potato wild relative species, Solanum commersonii.</title>
        <authorList>
            <person name="Cho K."/>
        </authorList>
    </citation>
    <scope>NUCLEOTIDE SEQUENCE [LARGE SCALE GENOMIC DNA]</scope>
    <source>
        <strain evidence="1">LZ3.2</strain>
        <tissue evidence="1">Leaf</tissue>
    </source>
</reference>
<keyword evidence="2" id="KW-1185">Reference proteome</keyword>
<name>A0A9J5WM64_SOLCO</name>
<organism evidence="1 2">
    <name type="scientific">Solanum commersonii</name>
    <name type="common">Commerson's wild potato</name>
    <name type="synonym">Commerson's nightshade</name>
    <dbReference type="NCBI Taxonomy" id="4109"/>
    <lineage>
        <taxon>Eukaryota</taxon>
        <taxon>Viridiplantae</taxon>
        <taxon>Streptophyta</taxon>
        <taxon>Embryophyta</taxon>
        <taxon>Tracheophyta</taxon>
        <taxon>Spermatophyta</taxon>
        <taxon>Magnoliopsida</taxon>
        <taxon>eudicotyledons</taxon>
        <taxon>Gunneridae</taxon>
        <taxon>Pentapetalae</taxon>
        <taxon>asterids</taxon>
        <taxon>lamiids</taxon>
        <taxon>Solanales</taxon>
        <taxon>Solanaceae</taxon>
        <taxon>Solanoideae</taxon>
        <taxon>Solaneae</taxon>
        <taxon>Solanum</taxon>
    </lineage>
</organism>
<gene>
    <name evidence="1" type="ORF">H5410_056410</name>
</gene>
<evidence type="ECO:0000313" key="1">
    <source>
        <dbReference type="EMBL" id="KAG5576276.1"/>
    </source>
</evidence>
<dbReference type="PANTHER" id="PTHR33116:SF78">
    <property type="entry name" value="OS12G0587133 PROTEIN"/>
    <property type="match status" value="1"/>
</dbReference>
<dbReference type="Proteomes" id="UP000824120">
    <property type="component" value="Chromosome 11"/>
</dbReference>
<dbReference type="PANTHER" id="PTHR33116">
    <property type="entry name" value="REVERSE TRANSCRIPTASE ZINC-BINDING DOMAIN-CONTAINING PROTEIN-RELATED-RELATED"/>
    <property type="match status" value="1"/>
</dbReference>
<proteinExistence type="predicted"/>
<dbReference type="EMBL" id="JACXVP010000011">
    <property type="protein sequence ID" value="KAG5576276.1"/>
    <property type="molecule type" value="Genomic_DNA"/>
</dbReference>
<evidence type="ECO:0000313" key="2">
    <source>
        <dbReference type="Proteomes" id="UP000824120"/>
    </source>
</evidence>
<sequence>MKSWREVAKNYQRWKSQYLSLGGRLTLIESGMDALPIYMMSLFPIPKSIEKKINMLRRSFLWQGSKEKRGYNLVKWDTLTLNKNHGGLGIKNLNIQNESLMQKALWRRFIAEKYGLLNLWSTEEVLGTFGCCVWKSIRRLWPQFYTNISFKVGDGVRIDFWNELWIGENNLRILFPRLYVLSSQKNALVSQV</sequence>
<accession>A0A9J5WM64</accession>